<name>A0A6J7EEK3_9ZZZZ</name>
<dbReference type="SMART" id="SM00849">
    <property type="entry name" value="Lactamase_B"/>
    <property type="match status" value="1"/>
</dbReference>
<dbReference type="InterPro" id="IPR050855">
    <property type="entry name" value="NDM-1-like"/>
</dbReference>
<reference evidence="2" key="1">
    <citation type="submission" date="2020-05" db="EMBL/GenBank/DDBJ databases">
        <authorList>
            <person name="Chiriac C."/>
            <person name="Salcher M."/>
            <person name="Ghai R."/>
            <person name="Kavagutti S V."/>
        </authorList>
    </citation>
    <scope>NUCLEOTIDE SEQUENCE</scope>
</reference>
<accession>A0A6J7EEK3</accession>
<feature type="domain" description="Metallo-beta-lactamase" evidence="1">
    <location>
        <begin position="19"/>
        <end position="205"/>
    </location>
</feature>
<dbReference type="PANTHER" id="PTHR42951">
    <property type="entry name" value="METALLO-BETA-LACTAMASE DOMAIN-CONTAINING"/>
    <property type="match status" value="1"/>
</dbReference>
<gene>
    <name evidence="2" type="ORF">UFOPK3444_01282</name>
</gene>
<dbReference type="Gene3D" id="3.60.15.10">
    <property type="entry name" value="Ribonuclease Z/Hydroxyacylglutathione hydrolase-like"/>
    <property type="match status" value="1"/>
</dbReference>
<sequence length="259" mass="27735">MRALALHEDVLLLESGIWHTAAVAIRSGDEAFLIDSPILPEELETLPSLFEQAGFPIVGLVATHADWDHLLGGQAFPDAPLAVAQTTAARLTAEPGAAARELRQFDEQWYVKRARPLSMPAAEALPVPGLLEIGEQELELHPTEGHTADGMAIFARWCGVLVLGDYISPVEIPMISPGGSISAYKATLGRLRELVAQATSIVPGHGGLLDPIRADALVNEDLAYLNALEADGASATLPLARNTPEQRRIHAENVERSQS</sequence>
<dbReference type="EMBL" id="CAFBLU010000025">
    <property type="protein sequence ID" value="CAB4879700.1"/>
    <property type="molecule type" value="Genomic_DNA"/>
</dbReference>
<organism evidence="2">
    <name type="scientific">freshwater metagenome</name>
    <dbReference type="NCBI Taxonomy" id="449393"/>
    <lineage>
        <taxon>unclassified sequences</taxon>
        <taxon>metagenomes</taxon>
        <taxon>ecological metagenomes</taxon>
    </lineage>
</organism>
<evidence type="ECO:0000313" key="2">
    <source>
        <dbReference type="EMBL" id="CAB4879700.1"/>
    </source>
</evidence>
<dbReference type="InterPro" id="IPR036866">
    <property type="entry name" value="RibonucZ/Hydroxyglut_hydro"/>
</dbReference>
<dbReference type="SUPFAM" id="SSF56281">
    <property type="entry name" value="Metallo-hydrolase/oxidoreductase"/>
    <property type="match status" value="1"/>
</dbReference>
<dbReference type="Pfam" id="PF00753">
    <property type="entry name" value="Lactamase_B"/>
    <property type="match status" value="1"/>
</dbReference>
<proteinExistence type="predicted"/>
<dbReference type="InterPro" id="IPR001279">
    <property type="entry name" value="Metallo-B-lactamas"/>
</dbReference>
<evidence type="ECO:0000259" key="1">
    <source>
        <dbReference type="SMART" id="SM00849"/>
    </source>
</evidence>
<dbReference type="AlphaFoldDB" id="A0A6J7EEK3"/>
<dbReference type="PANTHER" id="PTHR42951:SF4">
    <property type="entry name" value="ACYL-COENZYME A THIOESTERASE MBLAC2"/>
    <property type="match status" value="1"/>
</dbReference>
<protein>
    <submittedName>
        <fullName evidence="2">Unannotated protein</fullName>
    </submittedName>
</protein>